<dbReference type="SUPFAM" id="SSF53383">
    <property type="entry name" value="PLP-dependent transferases"/>
    <property type="match status" value="1"/>
</dbReference>
<dbReference type="GO" id="GO:0005783">
    <property type="term" value="C:endoplasmic reticulum"/>
    <property type="evidence" value="ECO:0007669"/>
    <property type="project" value="UniProtKB-SubCell"/>
</dbReference>
<feature type="domain" description="Aminotransferase class I/classII large" evidence="19">
    <location>
        <begin position="530"/>
        <end position="628"/>
    </location>
</feature>
<evidence type="ECO:0000313" key="20">
    <source>
        <dbReference type="EMBL" id="KZS96814.1"/>
    </source>
</evidence>
<proteinExistence type="inferred from homology"/>
<name>A0A164YDF5_9AGAM</name>
<keyword evidence="15 18" id="KW-0472">Membrane</keyword>
<dbReference type="GO" id="GO:0004758">
    <property type="term" value="F:serine C-palmitoyltransferase activity"/>
    <property type="evidence" value="ECO:0007669"/>
    <property type="project" value="UniProtKB-EC"/>
</dbReference>
<dbReference type="GO" id="GO:0046512">
    <property type="term" value="P:sphingosine biosynthetic process"/>
    <property type="evidence" value="ECO:0007669"/>
    <property type="project" value="TreeGrafter"/>
</dbReference>
<comment type="catalytic activity">
    <reaction evidence="17">
        <text>L-serine + hexadecanoyl-CoA + H(+) = 3-oxosphinganine + CO2 + CoA</text>
        <dbReference type="Rhea" id="RHEA:14761"/>
        <dbReference type="ChEBI" id="CHEBI:15378"/>
        <dbReference type="ChEBI" id="CHEBI:16526"/>
        <dbReference type="ChEBI" id="CHEBI:33384"/>
        <dbReference type="ChEBI" id="CHEBI:57287"/>
        <dbReference type="ChEBI" id="CHEBI:57379"/>
        <dbReference type="ChEBI" id="CHEBI:58299"/>
        <dbReference type="EC" id="2.3.1.50"/>
    </reaction>
</comment>
<keyword evidence="14" id="KW-0443">Lipid metabolism</keyword>
<evidence type="ECO:0000256" key="12">
    <source>
        <dbReference type="ARBA" id="ARBA00022919"/>
    </source>
</evidence>
<evidence type="ECO:0000256" key="8">
    <source>
        <dbReference type="ARBA" id="ARBA00022679"/>
    </source>
</evidence>
<dbReference type="GO" id="GO:0017059">
    <property type="term" value="C:serine palmitoyltransferase complex"/>
    <property type="evidence" value="ECO:0007669"/>
    <property type="project" value="TreeGrafter"/>
</dbReference>
<sequence>MTSKKRSSPSLSGKSSAAEYLSALSHKDALARNVVGVNGSRVSSPSTTPALSIASSSMYTSSSDDTEIAELVDDGLSFPSVPPTSEIVYTTRHSEFGHCSNEAYRYTPHHDPSRPVSGHVEEDPPYYILFTTYISYLLLIIIGHIRDFFGKKFYPKDYRHLMPFNGYAALNSDFDSFYTRRLKTRLDDCFSRPVTGVPGRTITLLDRVSEDELNTFKFTGTKTRALNVSSYNYLGFAQARGACADAVEESLNRYGISACGSRSQGGTLDLHVAAEALVARFVGQEDALITSMGFATNSATIPALVGKGCLVISDEYNHASIRFGVRLSGASVRMFKHNDMKDLESLLREAISQGQPRTHRPWKKILLIVEGLYSMEGTLLDLPAIVKLKQKYKFYLYVDEAHSIGALGAHGRGVADYFNIPPHSIDILMGTFTKSFGAAGGYIAGSHALVSRLRLRSHANAYAESMAPAILTQIIASLSCITGVESSAPSSALTSSHTVTAATDDSRDYRGPVPASCLPSWIELSPSLRSGEEGRVRLRRLAFNARYLSRALIKLGFITYGHADAPIVPLLLFHPGKMSQFSRLMLERKTPIVVVVVGYPATPLVTSRVRFCLSASHTKEDVDLVLDACDEIGDLIDLKHGSGDRWPLEEIKRRAVELVEME</sequence>
<evidence type="ECO:0000256" key="16">
    <source>
        <dbReference type="ARBA" id="ARBA00023315"/>
    </source>
</evidence>
<dbReference type="PROSITE" id="PS00599">
    <property type="entry name" value="AA_TRANSFER_CLASS_2"/>
    <property type="match status" value="1"/>
</dbReference>
<evidence type="ECO:0000256" key="17">
    <source>
        <dbReference type="ARBA" id="ARBA00048528"/>
    </source>
</evidence>
<evidence type="ECO:0000256" key="10">
    <source>
        <dbReference type="ARBA" id="ARBA00022824"/>
    </source>
</evidence>
<feature type="transmembrane region" description="Helical" evidence="18">
    <location>
        <begin position="126"/>
        <end position="149"/>
    </location>
</feature>
<dbReference type="Pfam" id="PF00155">
    <property type="entry name" value="Aminotran_1_2"/>
    <property type="match status" value="2"/>
</dbReference>
<keyword evidence="8 20" id="KW-0808">Transferase</keyword>
<evidence type="ECO:0000313" key="21">
    <source>
        <dbReference type="Proteomes" id="UP000076722"/>
    </source>
</evidence>
<dbReference type="CDD" id="cd06454">
    <property type="entry name" value="KBL_like"/>
    <property type="match status" value="1"/>
</dbReference>
<feature type="domain" description="Aminotransferase class I/classII large" evidence="19">
    <location>
        <begin position="226"/>
        <end position="478"/>
    </location>
</feature>
<dbReference type="GO" id="GO:0046513">
    <property type="term" value="P:ceramide biosynthetic process"/>
    <property type="evidence" value="ECO:0007669"/>
    <property type="project" value="TreeGrafter"/>
</dbReference>
<dbReference type="Proteomes" id="UP000076722">
    <property type="component" value="Unassembled WGS sequence"/>
</dbReference>
<dbReference type="GO" id="GO:0016020">
    <property type="term" value="C:membrane"/>
    <property type="evidence" value="ECO:0007669"/>
    <property type="project" value="UniProtKB-SubCell"/>
</dbReference>
<dbReference type="InterPro" id="IPR015421">
    <property type="entry name" value="PyrdxlP-dep_Trfase_major"/>
</dbReference>
<evidence type="ECO:0000256" key="15">
    <source>
        <dbReference type="ARBA" id="ARBA00023136"/>
    </source>
</evidence>
<keyword evidence="16" id="KW-0012">Acyltransferase</keyword>
<evidence type="ECO:0000256" key="7">
    <source>
        <dbReference type="ARBA" id="ARBA00013220"/>
    </source>
</evidence>
<dbReference type="InterPro" id="IPR015422">
    <property type="entry name" value="PyrdxlP-dep_Trfase_small"/>
</dbReference>
<dbReference type="InterPro" id="IPR004839">
    <property type="entry name" value="Aminotransferase_I/II_large"/>
</dbReference>
<dbReference type="PANTHER" id="PTHR13693:SF3">
    <property type="entry name" value="LD36009P"/>
    <property type="match status" value="1"/>
</dbReference>
<comment type="subcellular location">
    <subcellularLocation>
        <location evidence="2">Endoplasmic reticulum</location>
    </subcellularLocation>
    <subcellularLocation>
        <location evidence="3">Membrane</location>
    </subcellularLocation>
</comment>
<dbReference type="AlphaFoldDB" id="A0A164YDF5"/>
<dbReference type="FunFam" id="3.40.640.10:FF:000047">
    <property type="entry name" value="serine palmitoyltransferase 2 isoform X1"/>
    <property type="match status" value="1"/>
</dbReference>
<keyword evidence="9 18" id="KW-0812">Transmembrane</keyword>
<evidence type="ECO:0000256" key="3">
    <source>
        <dbReference type="ARBA" id="ARBA00004370"/>
    </source>
</evidence>
<dbReference type="Gene3D" id="3.40.640.10">
    <property type="entry name" value="Type I PLP-dependent aspartate aminotransferase-like (Major domain)"/>
    <property type="match status" value="1"/>
</dbReference>
<organism evidence="20 21">
    <name type="scientific">Sistotremastrum niveocremeum HHB9708</name>
    <dbReference type="NCBI Taxonomy" id="1314777"/>
    <lineage>
        <taxon>Eukaryota</taxon>
        <taxon>Fungi</taxon>
        <taxon>Dikarya</taxon>
        <taxon>Basidiomycota</taxon>
        <taxon>Agaricomycotina</taxon>
        <taxon>Agaricomycetes</taxon>
        <taxon>Sistotremastrales</taxon>
        <taxon>Sistotremastraceae</taxon>
        <taxon>Sertulicium</taxon>
        <taxon>Sertulicium niveocremeum</taxon>
    </lineage>
</organism>
<dbReference type="EC" id="2.3.1.50" evidence="7"/>
<evidence type="ECO:0000256" key="4">
    <source>
        <dbReference type="ARBA" id="ARBA00004760"/>
    </source>
</evidence>
<dbReference type="PANTHER" id="PTHR13693">
    <property type="entry name" value="CLASS II AMINOTRANSFERASE/8-AMINO-7-OXONONANOATE SYNTHASE"/>
    <property type="match status" value="1"/>
</dbReference>
<comment type="cofactor">
    <cofactor evidence="1">
        <name>pyridoxal 5'-phosphate</name>
        <dbReference type="ChEBI" id="CHEBI:597326"/>
    </cofactor>
</comment>
<gene>
    <name evidence="20" type="ORF">SISNIDRAFT_406863</name>
</gene>
<dbReference type="EMBL" id="KV419398">
    <property type="protein sequence ID" value="KZS96814.1"/>
    <property type="molecule type" value="Genomic_DNA"/>
</dbReference>
<dbReference type="InterPro" id="IPR001917">
    <property type="entry name" value="Aminotrans_II_pyridoxalP_BS"/>
</dbReference>
<evidence type="ECO:0000256" key="1">
    <source>
        <dbReference type="ARBA" id="ARBA00001933"/>
    </source>
</evidence>
<comment type="pathway">
    <text evidence="5">Sphingolipid metabolism.</text>
</comment>
<keyword evidence="21" id="KW-1185">Reference proteome</keyword>
<evidence type="ECO:0000256" key="5">
    <source>
        <dbReference type="ARBA" id="ARBA00004991"/>
    </source>
</evidence>
<dbReference type="InterPro" id="IPR015424">
    <property type="entry name" value="PyrdxlP-dep_Trfase"/>
</dbReference>
<reference evidence="20 21" key="1">
    <citation type="journal article" date="2016" name="Mol. Biol. Evol.">
        <title>Comparative Genomics of Early-Diverging Mushroom-Forming Fungi Provides Insights into the Origins of Lignocellulose Decay Capabilities.</title>
        <authorList>
            <person name="Nagy L.G."/>
            <person name="Riley R."/>
            <person name="Tritt A."/>
            <person name="Adam C."/>
            <person name="Daum C."/>
            <person name="Floudas D."/>
            <person name="Sun H."/>
            <person name="Yadav J.S."/>
            <person name="Pangilinan J."/>
            <person name="Larsson K.H."/>
            <person name="Matsuura K."/>
            <person name="Barry K."/>
            <person name="Labutti K."/>
            <person name="Kuo R."/>
            <person name="Ohm R.A."/>
            <person name="Bhattacharya S.S."/>
            <person name="Shirouzu T."/>
            <person name="Yoshinaga Y."/>
            <person name="Martin F.M."/>
            <person name="Grigoriev I.V."/>
            <person name="Hibbett D.S."/>
        </authorList>
    </citation>
    <scope>NUCLEOTIDE SEQUENCE [LARGE SCALE GENOMIC DNA]</scope>
    <source>
        <strain evidence="20 21">HHB9708</strain>
    </source>
</reference>
<keyword evidence="12" id="KW-0746">Sphingolipid metabolism</keyword>
<keyword evidence="10" id="KW-0256">Endoplasmic reticulum</keyword>
<evidence type="ECO:0000256" key="2">
    <source>
        <dbReference type="ARBA" id="ARBA00004240"/>
    </source>
</evidence>
<evidence type="ECO:0000256" key="11">
    <source>
        <dbReference type="ARBA" id="ARBA00022898"/>
    </source>
</evidence>
<dbReference type="OrthoDB" id="65434at2759"/>
<keyword evidence="13 18" id="KW-1133">Transmembrane helix</keyword>
<evidence type="ECO:0000259" key="19">
    <source>
        <dbReference type="Pfam" id="PF00155"/>
    </source>
</evidence>
<keyword evidence="11" id="KW-0663">Pyridoxal phosphate</keyword>
<evidence type="ECO:0000256" key="13">
    <source>
        <dbReference type="ARBA" id="ARBA00022989"/>
    </source>
</evidence>
<evidence type="ECO:0000256" key="9">
    <source>
        <dbReference type="ARBA" id="ARBA00022692"/>
    </source>
</evidence>
<evidence type="ECO:0000256" key="14">
    <source>
        <dbReference type="ARBA" id="ARBA00023098"/>
    </source>
</evidence>
<comment type="similarity">
    <text evidence="6">Belongs to the class-II pyridoxal-phosphate-dependent aminotransferase family.</text>
</comment>
<dbReference type="GO" id="GO:0030170">
    <property type="term" value="F:pyridoxal phosphate binding"/>
    <property type="evidence" value="ECO:0007669"/>
    <property type="project" value="InterPro"/>
</dbReference>
<evidence type="ECO:0000256" key="18">
    <source>
        <dbReference type="SAM" id="Phobius"/>
    </source>
</evidence>
<dbReference type="Gene3D" id="3.90.1150.10">
    <property type="entry name" value="Aspartate Aminotransferase, domain 1"/>
    <property type="match status" value="1"/>
</dbReference>
<dbReference type="InterPro" id="IPR050087">
    <property type="entry name" value="AON_synthase_class-II"/>
</dbReference>
<accession>A0A164YDF5</accession>
<comment type="pathway">
    <text evidence="4">Lipid metabolism; sphingolipid metabolism.</text>
</comment>
<protein>
    <recommendedName>
        <fullName evidence="7">serine C-palmitoyltransferase</fullName>
        <ecNumber evidence="7">2.3.1.50</ecNumber>
    </recommendedName>
</protein>
<dbReference type="STRING" id="1314777.A0A164YDF5"/>
<evidence type="ECO:0000256" key="6">
    <source>
        <dbReference type="ARBA" id="ARBA00008392"/>
    </source>
</evidence>